<evidence type="ECO:0000313" key="3">
    <source>
        <dbReference type="Proteomes" id="UP000800041"/>
    </source>
</evidence>
<sequence>MASPVLPLSALAPTASTVPTAPATKRTAQLPLNEPSTKRAYRNDHDGGVDGDDLHNHGGGHDLHSHDGDVDRDDLHDYDGGADRDFMGAAVVQEDETEEGDEDDVEAGTDDELDAEDDEPEERAKEFLLLTDYFTVSKENREKLPPTGTAELCHARLLNSCKRLSQDAFNNDVSKDFKEYLISWTPQMLARHVVKQLPSDVVEFHSGDLTLDRLSQLPTADTKLPLRGVYALTSQVVYVGSSGSIRYRFYYKTKGHFALLRKALREGSSKKVFYNLCAKKNIMLDIKFLAIETEDEDLLFLEIVENVLVCTL</sequence>
<dbReference type="AlphaFoldDB" id="A0A6G1H0H2"/>
<feature type="region of interest" description="Disordered" evidence="1">
    <location>
        <begin position="1"/>
        <end position="121"/>
    </location>
</feature>
<gene>
    <name evidence="2" type="ORF">K402DRAFT_354735</name>
</gene>
<dbReference type="EMBL" id="ML977155">
    <property type="protein sequence ID" value="KAF1986716.1"/>
    <property type="molecule type" value="Genomic_DNA"/>
</dbReference>
<feature type="compositionally biased region" description="Acidic residues" evidence="1">
    <location>
        <begin position="93"/>
        <end position="121"/>
    </location>
</feature>
<dbReference type="Proteomes" id="UP000800041">
    <property type="component" value="Unassembled WGS sequence"/>
</dbReference>
<feature type="compositionally biased region" description="Low complexity" evidence="1">
    <location>
        <begin position="12"/>
        <end position="24"/>
    </location>
</feature>
<proteinExistence type="predicted"/>
<evidence type="ECO:0000256" key="1">
    <source>
        <dbReference type="SAM" id="MobiDB-lite"/>
    </source>
</evidence>
<organism evidence="2 3">
    <name type="scientific">Aulographum hederae CBS 113979</name>
    <dbReference type="NCBI Taxonomy" id="1176131"/>
    <lineage>
        <taxon>Eukaryota</taxon>
        <taxon>Fungi</taxon>
        <taxon>Dikarya</taxon>
        <taxon>Ascomycota</taxon>
        <taxon>Pezizomycotina</taxon>
        <taxon>Dothideomycetes</taxon>
        <taxon>Pleosporomycetidae</taxon>
        <taxon>Aulographales</taxon>
        <taxon>Aulographaceae</taxon>
    </lineage>
</organism>
<name>A0A6G1H0H2_9PEZI</name>
<keyword evidence="3" id="KW-1185">Reference proteome</keyword>
<feature type="compositionally biased region" description="Basic and acidic residues" evidence="1">
    <location>
        <begin position="41"/>
        <end position="86"/>
    </location>
</feature>
<reference evidence="2" key="1">
    <citation type="journal article" date="2020" name="Stud. Mycol.">
        <title>101 Dothideomycetes genomes: a test case for predicting lifestyles and emergence of pathogens.</title>
        <authorList>
            <person name="Haridas S."/>
            <person name="Albert R."/>
            <person name="Binder M."/>
            <person name="Bloem J."/>
            <person name="Labutti K."/>
            <person name="Salamov A."/>
            <person name="Andreopoulos B."/>
            <person name="Baker S."/>
            <person name="Barry K."/>
            <person name="Bills G."/>
            <person name="Bluhm B."/>
            <person name="Cannon C."/>
            <person name="Castanera R."/>
            <person name="Culley D."/>
            <person name="Daum C."/>
            <person name="Ezra D."/>
            <person name="Gonzalez J."/>
            <person name="Henrissat B."/>
            <person name="Kuo A."/>
            <person name="Liang C."/>
            <person name="Lipzen A."/>
            <person name="Lutzoni F."/>
            <person name="Magnuson J."/>
            <person name="Mondo S."/>
            <person name="Nolan M."/>
            <person name="Ohm R."/>
            <person name="Pangilinan J."/>
            <person name="Park H.-J."/>
            <person name="Ramirez L."/>
            <person name="Alfaro M."/>
            <person name="Sun H."/>
            <person name="Tritt A."/>
            <person name="Yoshinaga Y."/>
            <person name="Zwiers L.-H."/>
            <person name="Turgeon B."/>
            <person name="Goodwin S."/>
            <person name="Spatafora J."/>
            <person name="Crous P."/>
            <person name="Grigoriev I."/>
        </authorList>
    </citation>
    <scope>NUCLEOTIDE SEQUENCE</scope>
    <source>
        <strain evidence="2">CBS 113979</strain>
    </source>
</reference>
<evidence type="ECO:0000313" key="2">
    <source>
        <dbReference type="EMBL" id="KAF1986716.1"/>
    </source>
</evidence>
<accession>A0A6G1H0H2</accession>
<protein>
    <submittedName>
        <fullName evidence="2">Uncharacterized protein</fullName>
    </submittedName>
</protein>